<dbReference type="EMBL" id="MSCO01000002">
    <property type="protein sequence ID" value="PQJ84175.1"/>
    <property type="molecule type" value="Genomic_DNA"/>
</dbReference>
<sequence>MRLKLVMSLFFIALPVFGNLSSYHYSIENYQSYLYSRNIDMNDFLVDFGNKLDLSDEFVQVERVAQNAVSKPAQSSAFKAAATSFKTTNSMVGALKDTSEGSLLILEQLNSDVYQEYKQALSFLPENQRASASEMLDRLRAAEDKFKRAKVSAEEAKITGKKLFKLQRIEQNTMPLLHSWKSESLNVKSELTSAFEELKDIKKQHAQLQKSLSVAARGEKNTLRLKSLMKSMKMLKGITASLGALGDVMSTVTAIVDAVDPKESRVNISGSSDNDDLIQASNRAINLNTAMVEYYVETAKLRTEAIYRLNDRLSNPSIRWLNLVYLIEEAHALYGDGDWPIFGAGSSSQFTSVSINFADVNIGPLIGEINHLSVTTPILSESTFPALLAEPFVGTGGIVTNQLFLANLAGKQQAQLSKLSAKIEGNSAATSDVINHSVYNFINTEKSLSFELEKYREAVNLLSHSILNVFEELMKESNVERGLPFFLLHEDDKWSVLQRLIQYANAQSNTYNRHGAFSLFSPISYDIFLNEERILEQTTAAFFFLIQKVGEEGSDFERETYRRTESIKESIFEHWALSESVRVGTSYIHPHLVFSFLNFSIATAPGPFYEDAVKMAESLFSPENPFLEIVEYYERYREERGLNIPPINIAGPILTGDSSFSSTTEFGVKNIPSHNLRSYFNSEWEPSRTPDNNFLSQFRHQFSRHFYESWSGAGFDEVQDPISKEWAYVYGATSTSYYSPFYIFRSSYYRDWESHITTK</sequence>
<proteinExistence type="predicted"/>
<dbReference type="AlphaFoldDB" id="A0A2S7X219"/>
<organism evidence="1 2">
    <name type="scientific">Aliivibrio sifiae</name>
    <dbReference type="NCBI Taxonomy" id="566293"/>
    <lineage>
        <taxon>Bacteria</taxon>
        <taxon>Pseudomonadati</taxon>
        <taxon>Pseudomonadota</taxon>
        <taxon>Gammaproteobacteria</taxon>
        <taxon>Vibrionales</taxon>
        <taxon>Vibrionaceae</taxon>
        <taxon>Aliivibrio</taxon>
    </lineage>
</organism>
<protein>
    <submittedName>
        <fullName evidence="1">Uncharacterized protein</fullName>
    </submittedName>
</protein>
<dbReference type="RefSeq" id="WP_105055663.1">
    <property type="nucleotide sequence ID" value="NZ_CAWNRT010000002.1"/>
</dbReference>
<reference evidence="1 2" key="1">
    <citation type="submission" date="2016-12" db="EMBL/GenBank/DDBJ databases">
        <title>Diversity of luminous bacteria.</title>
        <authorList>
            <person name="Yoshizawa S."/>
            <person name="Kogure K."/>
        </authorList>
    </citation>
    <scope>NUCLEOTIDE SEQUENCE [LARGE SCALE GENOMIC DNA]</scope>
    <source>
        <strain evidence="1 2">ATCC 33715</strain>
    </source>
</reference>
<evidence type="ECO:0000313" key="1">
    <source>
        <dbReference type="EMBL" id="PQJ84175.1"/>
    </source>
</evidence>
<comment type="caution">
    <text evidence="1">The sequence shown here is derived from an EMBL/GenBank/DDBJ whole genome shotgun (WGS) entry which is preliminary data.</text>
</comment>
<dbReference type="Proteomes" id="UP000239263">
    <property type="component" value="Unassembled WGS sequence"/>
</dbReference>
<gene>
    <name evidence="1" type="ORF">BTO22_11495</name>
</gene>
<name>A0A2S7X219_9GAMM</name>
<evidence type="ECO:0000313" key="2">
    <source>
        <dbReference type="Proteomes" id="UP000239263"/>
    </source>
</evidence>
<accession>A0A2S7X219</accession>